<dbReference type="GeneID" id="125422246"/>
<feature type="transmembrane region" description="Helical" evidence="7">
    <location>
        <begin position="108"/>
        <end position="128"/>
    </location>
</feature>
<keyword evidence="6 7" id="KW-0472">Membrane</keyword>
<name>A0ABM3II49_ZIZJJ</name>
<keyword evidence="3" id="KW-0813">Transport</keyword>
<keyword evidence="5 7" id="KW-1133">Transmembrane helix</keyword>
<comment type="subcellular location">
    <subcellularLocation>
        <location evidence="1">Membrane</location>
        <topology evidence="1">Multi-pass membrane protein</topology>
    </subcellularLocation>
</comment>
<dbReference type="InterPro" id="IPR009262">
    <property type="entry name" value="SLC35_F1/F2/F6"/>
</dbReference>
<comment type="similarity">
    <text evidence="2">Belongs to the SLC35F solute transporter family.</text>
</comment>
<dbReference type="RefSeq" id="XP_048328886.1">
    <property type="nucleotide sequence ID" value="XM_048472929.2"/>
</dbReference>
<evidence type="ECO:0000256" key="5">
    <source>
        <dbReference type="ARBA" id="ARBA00022989"/>
    </source>
</evidence>
<keyword evidence="8" id="KW-1185">Reference proteome</keyword>
<gene>
    <name evidence="9" type="primary">LOC125422246</name>
</gene>
<evidence type="ECO:0000256" key="2">
    <source>
        <dbReference type="ARBA" id="ARBA00007863"/>
    </source>
</evidence>
<keyword evidence="4 7" id="KW-0812">Transmembrane</keyword>
<evidence type="ECO:0000256" key="7">
    <source>
        <dbReference type="SAM" id="Phobius"/>
    </source>
</evidence>
<evidence type="ECO:0000313" key="8">
    <source>
        <dbReference type="Proteomes" id="UP001652623"/>
    </source>
</evidence>
<evidence type="ECO:0000256" key="6">
    <source>
        <dbReference type="ARBA" id="ARBA00023136"/>
    </source>
</evidence>
<evidence type="ECO:0000313" key="9">
    <source>
        <dbReference type="RefSeq" id="XP_048328886.1"/>
    </source>
</evidence>
<organism evidence="8 9">
    <name type="scientific">Ziziphus jujuba</name>
    <name type="common">Chinese jujube</name>
    <name type="synonym">Ziziphus sativa</name>
    <dbReference type="NCBI Taxonomy" id="326968"/>
    <lineage>
        <taxon>Eukaryota</taxon>
        <taxon>Viridiplantae</taxon>
        <taxon>Streptophyta</taxon>
        <taxon>Embryophyta</taxon>
        <taxon>Tracheophyta</taxon>
        <taxon>Spermatophyta</taxon>
        <taxon>Magnoliopsida</taxon>
        <taxon>eudicotyledons</taxon>
        <taxon>Gunneridae</taxon>
        <taxon>Pentapetalae</taxon>
        <taxon>rosids</taxon>
        <taxon>fabids</taxon>
        <taxon>Rosales</taxon>
        <taxon>Rhamnaceae</taxon>
        <taxon>Paliureae</taxon>
        <taxon>Ziziphus</taxon>
    </lineage>
</organism>
<reference evidence="9" key="1">
    <citation type="submission" date="2025-08" db="UniProtKB">
        <authorList>
            <consortium name="RefSeq"/>
        </authorList>
    </citation>
    <scope>IDENTIFICATION</scope>
    <source>
        <tissue evidence="9">Seedling</tissue>
    </source>
</reference>
<feature type="transmembrane region" description="Helical" evidence="7">
    <location>
        <begin position="140"/>
        <end position="157"/>
    </location>
</feature>
<dbReference type="Proteomes" id="UP001652623">
    <property type="component" value="Chromosome 2"/>
</dbReference>
<dbReference type="Pfam" id="PF06027">
    <property type="entry name" value="SLC35F"/>
    <property type="match status" value="1"/>
</dbReference>
<evidence type="ECO:0000256" key="4">
    <source>
        <dbReference type="ARBA" id="ARBA00022692"/>
    </source>
</evidence>
<sequence>MERGFRDDLVEFMKRKGKEALVPLRVFVKGSYIGGAEEFSKIAEEGLLVRFLKDYPKKELGLCAKIVGMLDISHVFDAWKPQDCYGGERRNGSETRETVSIKMSVNQAFQFCSITSVTLLDCFTIAWIITLTGIFIGTRYSLCQLLVLLYAWSWFSIPV</sequence>
<proteinExistence type="inferred from homology"/>
<evidence type="ECO:0000256" key="1">
    <source>
        <dbReference type="ARBA" id="ARBA00004141"/>
    </source>
</evidence>
<accession>A0ABM3II49</accession>
<protein>
    <submittedName>
        <fullName evidence="9">Uncharacterized protein LOC125422246</fullName>
    </submittedName>
</protein>
<evidence type="ECO:0000256" key="3">
    <source>
        <dbReference type="ARBA" id="ARBA00022448"/>
    </source>
</evidence>